<dbReference type="GO" id="GO:0003824">
    <property type="term" value="F:catalytic activity"/>
    <property type="evidence" value="ECO:0007669"/>
    <property type="project" value="UniProtKB-ARBA"/>
</dbReference>
<keyword evidence="3" id="KW-1185">Reference proteome</keyword>
<dbReference type="Pfam" id="PF12697">
    <property type="entry name" value="Abhydrolase_6"/>
    <property type="match status" value="1"/>
</dbReference>
<evidence type="ECO:0000313" key="2">
    <source>
        <dbReference type="EMBL" id="TWD72037.1"/>
    </source>
</evidence>
<comment type="caution">
    <text evidence="2">The sequence shown here is derived from an EMBL/GenBank/DDBJ whole genome shotgun (WGS) entry which is preliminary data.</text>
</comment>
<gene>
    <name evidence="2" type="ORF">FB561_7561</name>
</gene>
<dbReference type="Gene3D" id="3.40.50.1820">
    <property type="entry name" value="alpha/beta hydrolase"/>
    <property type="match status" value="1"/>
</dbReference>
<evidence type="ECO:0000259" key="1">
    <source>
        <dbReference type="Pfam" id="PF12697"/>
    </source>
</evidence>
<dbReference type="PANTHER" id="PTHR37017">
    <property type="entry name" value="AB HYDROLASE-1 DOMAIN-CONTAINING PROTEIN-RELATED"/>
    <property type="match status" value="1"/>
</dbReference>
<dbReference type="EMBL" id="VIVK01000005">
    <property type="protein sequence ID" value="TWD72037.1"/>
    <property type="molecule type" value="Genomic_DNA"/>
</dbReference>
<dbReference type="AlphaFoldDB" id="A0A561AZM0"/>
<protein>
    <submittedName>
        <fullName evidence="2">Pimeloyl-ACP methyl ester carboxylesterase</fullName>
    </submittedName>
</protein>
<accession>A0A561AZM0</accession>
<reference evidence="2 3" key="1">
    <citation type="submission" date="2019-06" db="EMBL/GenBank/DDBJ databases">
        <title>Sequencing the genomes of 1000 actinobacteria strains.</title>
        <authorList>
            <person name="Klenk H.-P."/>
        </authorList>
    </citation>
    <scope>NUCLEOTIDE SEQUENCE [LARGE SCALE GENOMIC DNA]</scope>
    <source>
        <strain evidence="2 3">DSM 24683</strain>
    </source>
</reference>
<dbReference type="SUPFAM" id="SSF53474">
    <property type="entry name" value="alpha/beta-Hydrolases"/>
    <property type="match status" value="1"/>
</dbReference>
<evidence type="ECO:0000313" key="3">
    <source>
        <dbReference type="Proteomes" id="UP000318380"/>
    </source>
</evidence>
<dbReference type="RefSeq" id="WP_145814861.1">
    <property type="nucleotide sequence ID" value="NZ_VIVK01000005.1"/>
</dbReference>
<dbReference type="InterPro" id="IPR052897">
    <property type="entry name" value="Sec-Metab_Biosynth_Hydrolase"/>
</dbReference>
<dbReference type="OrthoDB" id="64996at2"/>
<dbReference type="InterPro" id="IPR000073">
    <property type="entry name" value="AB_hydrolase_1"/>
</dbReference>
<dbReference type="PANTHER" id="PTHR37017:SF11">
    <property type="entry name" value="ESTERASE_LIPASE_THIOESTERASE DOMAIN-CONTAINING PROTEIN"/>
    <property type="match status" value="1"/>
</dbReference>
<feature type="domain" description="AB hydrolase-1" evidence="1">
    <location>
        <begin position="46"/>
        <end position="270"/>
    </location>
</feature>
<dbReference type="Proteomes" id="UP000318380">
    <property type="component" value="Unassembled WGS sequence"/>
</dbReference>
<dbReference type="InterPro" id="IPR029058">
    <property type="entry name" value="AB_hydrolase_fold"/>
</dbReference>
<proteinExistence type="predicted"/>
<sequence length="278" mass="29357">MLSNALRRTGSRTVRLTAVILALLLVPLGVTSAEAGSSGRHPKPTIVLVHGAWADGTSWADVVKRLQHDGYTVVAPPNNLRGLAADSAYIRDFLQTISGPIVLAAHSYGGAVITNAATGLPNVKSLVYIDAFIPDEGQVLGPLAGEDSALAGAFTDPASVFKLVPYPSAPAGVVDTYLLPKVFFDDFAQDLPRRQAMMLQATQRPASLLIITEPSGPPAWKTIPSYALVGTQDRIITPEAQLAMAKNAGAKVVKVKSSHVSLISHPDDVTRLIEKAAR</sequence>
<organism evidence="2 3">
    <name type="scientific">Kribbella amoyensis</name>
    <dbReference type="NCBI Taxonomy" id="996641"/>
    <lineage>
        <taxon>Bacteria</taxon>
        <taxon>Bacillati</taxon>
        <taxon>Actinomycetota</taxon>
        <taxon>Actinomycetes</taxon>
        <taxon>Propionibacteriales</taxon>
        <taxon>Kribbellaceae</taxon>
        <taxon>Kribbella</taxon>
    </lineage>
</organism>
<name>A0A561AZM0_9ACTN</name>